<name>A0ABD0J6P0_9CAEN</name>
<comment type="caution">
    <text evidence="8">The sequence shown here is derived from an EMBL/GenBank/DDBJ whole genome shotgun (WGS) entry which is preliminary data.</text>
</comment>
<gene>
    <name evidence="8" type="ORF">BaRGS_00038323</name>
</gene>
<evidence type="ECO:0000256" key="5">
    <source>
        <dbReference type="ARBA" id="ARBA00022989"/>
    </source>
</evidence>
<evidence type="ECO:0000256" key="3">
    <source>
        <dbReference type="ARBA" id="ARBA00022692"/>
    </source>
</evidence>
<keyword evidence="6 7" id="KW-0472">Membrane</keyword>
<evidence type="ECO:0000256" key="7">
    <source>
        <dbReference type="SAM" id="Phobius"/>
    </source>
</evidence>
<protein>
    <recommendedName>
        <fullName evidence="10">Sodium/potassium-transporting ATPase subunit beta</fullName>
    </recommendedName>
</protein>
<proteinExistence type="inferred from homology"/>
<evidence type="ECO:0000313" key="8">
    <source>
        <dbReference type="EMBL" id="KAK7462643.1"/>
    </source>
</evidence>
<dbReference type="InterPro" id="IPR000402">
    <property type="entry name" value="Na/K_ATPase_sub_beta"/>
</dbReference>
<comment type="subcellular location">
    <subcellularLocation>
        <location evidence="1">Membrane</location>
        <topology evidence="1">Single-pass type II membrane protein</topology>
    </subcellularLocation>
</comment>
<dbReference type="GO" id="GO:0016020">
    <property type="term" value="C:membrane"/>
    <property type="evidence" value="ECO:0007669"/>
    <property type="project" value="UniProtKB-SubCell"/>
</dbReference>
<evidence type="ECO:0000256" key="4">
    <source>
        <dbReference type="ARBA" id="ARBA00022968"/>
    </source>
</evidence>
<keyword evidence="3 7" id="KW-0812">Transmembrane</keyword>
<accession>A0ABD0J6P0</accession>
<dbReference type="Proteomes" id="UP001519460">
    <property type="component" value="Unassembled WGS sequence"/>
</dbReference>
<dbReference type="AlphaFoldDB" id="A0ABD0J6P0"/>
<evidence type="ECO:0008006" key="10">
    <source>
        <dbReference type="Google" id="ProtNLM"/>
    </source>
</evidence>
<feature type="transmembrane region" description="Helical" evidence="7">
    <location>
        <begin position="63"/>
        <end position="92"/>
    </location>
</feature>
<dbReference type="Pfam" id="PF00287">
    <property type="entry name" value="Na_K-ATPase"/>
    <property type="match status" value="1"/>
</dbReference>
<sequence>MASSVTHISAYSATSSAIYQSTHEGSHIVRETFDDRIKQWRHWLFGTDYEGRRIVMGRSLLDWILLIGCHVVFLAALIVMGVVFMALFYWIIDWNFPTIQGPSSMLQTPGIGFRPQPDIRSTVIRFVKGDGATYVHHLDHIEAYLKYYENQNQQGENYIDCSEIRERRTKDFDKVCRYDLIELGPDCVKQQNFGFDDGQPCILLKLNRIFDWIPEEYTNETVPRSILYDPNGEPLWSQWWITVTCEGENAADRENMGSLLYFPAQGFHFKYFPFRNQQGYRSPLVFVRFEDPHPGMILMMTCKAWARNIQHDFNEMTGMVHFELLVD</sequence>
<keyword evidence="5 7" id="KW-1133">Transmembrane helix</keyword>
<evidence type="ECO:0000256" key="6">
    <source>
        <dbReference type="ARBA" id="ARBA00023136"/>
    </source>
</evidence>
<keyword evidence="4" id="KW-0735">Signal-anchor</keyword>
<evidence type="ECO:0000313" key="9">
    <source>
        <dbReference type="Proteomes" id="UP001519460"/>
    </source>
</evidence>
<evidence type="ECO:0000256" key="2">
    <source>
        <dbReference type="ARBA" id="ARBA00005876"/>
    </source>
</evidence>
<dbReference type="Gene3D" id="2.60.40.1660">
    <property type="entry name" value="Na, k-atpase alpha subunit"/>
    <property type="match status" value="1"/>
</dbReference>
<comment type="similarity">
    <text evidence="2">Belongs to the X(+)/potassium ATPases subunit beta family.</text>
</comment>
<reference evidence="8 9" key="1">
    <citation type="journal article" date="2023" name="Sci. Data">
        <title>Genome assembly of the Korean intertidal mud-creeper Batillaria attramentaria.</title>
        <authorList>
            <person name="Patra A.K."/>
            <person name="Ho P.T."/>
            <person name="Jun S."/>
            <person name="Lee S.J."/>
            <person name="Kim Y."/>
            <person name="Won Y.J."/>
        </authorList>
    </citation>
    <scope>NUCLEOTIDE SEQUENCE [LARGE SCALE GENOMIC DNA]</scope>
    <source>
        <strain evidence="8">Wonlab-2016</strain>
    </source>
</reference>
<evidence type="ECO:0000256" key="1">
    <source>
        <dbReference type="ARBA" id="ARBA00004606"/>
    </source>
</evidence>
<dbReference type="InterPro" id="IPR038702">
    <property type="entry name" value="Na/K_ATPase_sub_beta_sf"/>
</dbReference>
<dbReference type="PANTHER" id="PTHR11523">
    <property type="entry name" value="SODIUM/POTASSIUM-DEPENDENT ATPASE BETA SUBUNIT"/>
    <property type="match status" value="1"/>
</dbReference>
<dbReference type="PANTHER" id="PTHR11523:SF28">
    <property type="entry name" value="NA_K-ATPASE BETA SUBUNIT ISOFORM 4-RELATED"/>
    <property type="match status" value="1"/>
</dbReference>
<organism evidence="8 9">
    <name type="scientific">Batillaria attramentaria</name>
    <dbReference type="NCBI Taxonomy" id="370345"/>
    <lineage>
        <taxon>Eukaryota</taxon>
        <taxon>Metazoa</taxon>
        <taxon>Spiralia</taxon>
        <taxon>Lophotrochozoa</taxon>
        <taxon>Mollusca</taxon>
        <taxon>Gastropoda</taxon>
        <taxon>Caenogastropoda</taxon>
        <taxon>Sorbeoconcha</taxon>
        <taxon>Cerithioidea</taxon>
        <taxon>Batillariidae</taxon>
        <taxon>Batillaria</taxon>
    </lineage>
</organism>
<dbReference type="EMBL" id="JACVVK020000612">
    <property type="protein sequence ID" value="KAK7462643.1"/>
    <property type="molecule type" value="Genomic_DNA"/>
</dbReference>
<keyword evidence="9" id="KW-1185">Reference proteome</keyword>